<feature type="non-terminal residue" evidence="2">
    <location>
        <position position="1"/>
    </location>
</feature>
<reference evidence="2" key="1">
    <citation type="journal article" date="2014" name="Front. Microbiol.">
        <title>High frequency of phylogenetically diverse reductive dehalogenase-homologous genes in deep subseafloor sedimentary metagenomes.</title>
        <authorList>
            <person name="Kawai M."/>
            <person name="Futagami T."/>
            <person name="Toyoda A."/>
            <person name="Takaki Y."/>
            <person name="Nishi S."/>
            <person name="Hori S."/>
            <person name="Arai W."/>
            <person name="Tsubouchi T."/>
            <person name="Morono Y."/>
            <person name="Uchiyama I."/>
            <person name="Ito T."/>
            <person name="Fujiyama A."/>
            <person name="Inagaki F."/>
            <person name="Takami H."/>
        </authorList>
    </citation>
    <scope>NUCLEOTIDE SEQUENCE</scope>
    <source>
        <strain evidence="2">Expedition CK06-06</strain>
    </source>
</reference>
<dbReference type="InterPro" id="IPR006528">
    <property type="entry name" value="Phage_head_morphogenesis_dom"/>
</dbReference>
<feature type="domain" description="Phage head morphogenesis" evidence="1">
    <location>
        <begin position="5"/>
        <end position="83"/>
    </location>
</feature>
<gene>
    <name evidence="2" type="ORF">S03H2_59607</name>
</gene>
<dbReference type="Pfam" id="PF04233">
    <property type="entry name" value="Phage_Mu_F"/>
    <property type="match status" value="1"/>
</dbReference>
<dbReference type="AlphaFoldDB" id="X1JZV5"/>
<proteinExistence type="predicted"/>
<comment type="caution">
    <text evidence="2">The sequence shown here is derived from an EMBL/GenBank/DDBJ whole genome shotgun (WGS) entry which is preliminary data.</text>
</comment>
<organism evidence="2">
    <name type="scientific">marine sediment metagenome</name>
    <dbReference type="NCBI Taxonomy" id="412755"/>
    <lineage>
        <taxon>unclassified sequences</taxon>
        <taxon>metagenomes</taxon>
        <taxon>ecological metagenomes</taxon>
    </lineage>
</organism>
<accession>X1JZV5</accession>
<evidence type="ECO:0000313" key="2">
    <source>
        <dbReference type="EMBL" id="GAH83549.1"/>
    </source>
</evidence>
<sequence>KAFGKARSAAIAITETTRAMAAASDALQADLAAQGVQTVQRWLTAEDERVCPVCGPLDHTTEDTWRAAFPSGPPAHVNCRCVTDVELVA</sequence>
<protein>
    <recommendedName>
        <fullName evidence="1">Phage head morphogenesis domain-containing protein</fullName>
    </recommendedName>
</protein>
<dbReference type="EMBL" id="BARU01038336">
    <property type="protein sequence ID" value="GAH83549.1"/>
    <property type="molecule type" value="Genomic_DNA"/>
</dbReference>
<name>X1JZV5_9ZZZZ</name>
<evidence type="ECO:0000259" key="1">
    <source>
        <dbReference type="Pfam" id="PF04233"/>
    </source>
</evidence>